<evidence type="ECO:0000313" key="3">
    <source>
        <dbReference type="Proteomes" id="UP000321570"/>
    </source>
</evidence>
<gene>
    <name evidence="2" type="ORF">WMSIL1_LOCUS8915</name>
</gene>
<dbReference type="AlphaFoldDB" id="A0A564YPU0"/>
<dbReference type="EMBL" id="CABIJS010000333">
    <property type="protein sequence ID" value="VUZ49302.1"/>
    <property type="molecule type" value="Genomic_DNA"/>
</dbReference>
<feature type="domain" description="Tudor" evidence="1">
    <location>
        <begin position="137"/>
        <end position="197"/>
    </location>
</feature>
<organism evidence="2 3">
    <name type="scientific">Hymenolepis diminuta</name>
    <name type="common">Rat tapeworm</name>
    <dbReference type="NCBI Taxonomy" id="6216"/>
    <lineage>
        <taxon>Eukaryota</taxon>
        <taxon>Metazoa</taxon>
        <taxon>Spiralia</taxon>
        <taxon>Lophotrochozoa</taxon>
        <taxon>Platyhelminthes</taxon>
        <taxon>Cestoda</taxon>
        <taxon>Eucestoda</taxon>
        <taxon>Cyclophyllidea</taxon>
        <taxon>Hymenolepididae</taxon>
        <taxon>Hymenolepis</taxon>
    </lineage>
</organism>
<dbReference type="SUPFAM" id="SSF63748">
    <property type="entry name" value="Tudor/PWWP/MBT"/>
    <property type="match status" value="1"/>
</dbReference>
<sequence>MYRMADFGAIRKPKVSDRGSAVLYKHSDGERFGVIEDIDNEQNRYLVVPFGSDSKLWVSKEDAVCVEYEEINNVLIKLSLDSAINQPEKIEKEITTCNVDDESKADEKIPPPRDVVVNHMQISDLQAATEHSLEGPHWEVDQICVCRWCYDNEWYFAVITAIFPEDRTTNVRFLYYENSQMFVPIDQIHPVDFTTIEWVKDDYNAEAACRILGVNWPSRQPTEEESKERVMQTSATFEEKKEVTPKKNKERKRNLRCGPEGKLNIPEICSFWLSLIEKKYGSETSALRRLILSQYQLGYDAGFKMGLKTRGVVQE</sequence>
<keyword evidence="3" id="KW-1185">Reference proteome</keyword>
<dbReference type="PROSITE" id="PS50304">
    <property type="entry name" value="TUDOR"/>
    <property type="match status" value="1"/>
</dbReference>
<evidence type="ECO:0000313" key="2">
    <source>
        <dbReference type="EMBL" id="VUZ49302.1"/>
    </source>
</evidence>
<dbReference type="Proteomes" id="UP000321570">
    <property type="component" value="Unassembled WGS sequence"/>
</dbReference>
<proteinExistence type="predicted"/>
<dbReference type="InterPro" id="IPR002999">
    <property type="entry name" value="Tudor"/>
</dbReference>
<accession>A0A564YPU0</accession>
<protein>
    <recommendedName>
        <fullName evidence="1">Tudor domain-containing protein</fullName>
    </recommendedName>
</protein>
<reference evidence="2 3" key="1">
    <citation type="submission" date="2019-07" db="EMBL/GenBank/DDBJ databases">
        <authorList>
            <person name="Jastrzebski P J."/>
            <person name="Paukszto L."/>
            <person name="Jastrzebski P J."/>
        </authorList>
    </citation>
    <scope>NUCLEOTIDE SEQUENCE [LARGE SCALE GENOMIC DNA]</scope>
    <source>
        <strain evidence="2 3">WMS-il1</strain>
    </source>
</reference>
<evidence type="ECO:0000259" key="1">
    <source>
        <dbReference type="PROSITE" id="PS50304"/>
    </source>
</evidence>
<dbReference type="Gene3D" id="2.30.30.140">
    <property type="match status" value="1"/>
</dbReference>
<name>A0A564YPU0_HYMDI</name>